<dbReference type="Pfam" id="PF25547">
    <property type="entry name" value="WXG100_2"/>
    <property type="match status" value="1"/>
</dbReference>
<gene>
    <name evidence="4" type="ORF">GCM10010422_71960</name>
</gene>
<name>A0ABN3MW62_9ACTN</name>
<keyword evidence="5" id="KW-1185">Reference proteome</keyword>
<evidence type="ECO:0000313" key="5">
    <source>
        <dbReference type="Proteomes" id="UP001501721"/>
    </source>
</evidence>
<sequence length="614" mass="66625">MARDRILQLLRDNGAEPLVRDLAGGLPPESLPALCSHPGWPTPRPYAQDSRGASRDNLENSTARRCGRAHGEGMRVGLPPDLKVIADGMIKASMHMVDTVMVGARDTAIALFHELDRQHGMVGDDDAGNAFAKVYNPAAETVLDKIGFSAYVMGETGKGLMRTLREFMAQESAIVSSILGQQVDLTSGMGNPAKDCAESFLGLGQELPEVTGETAWYVAGMNLRYRGSPEKLRDVAGTWRRGGELMLSFLEDAQACAHTADKAHSGDAADAFHRYFNGFVGFAHPPGRAQQDEPLVANLVAACGQLAKACERYADHVDAARKKIVQDQMDPFRIDLPWDSPMFGGNGDDGGLHDALLDDPWIHQLGDVAHAVDASQKRVKLPQGSDGPPGLPGLPLLPIPEPLPVPLALASYGNGLPGILPAVYRDPNSSIPYKDPLPPEAGATQLLSAGEQTKFRSWADGLRASDFGGGGKDPSSPENAYQLRVAGYPERVIPLPAGARKGNIAADGMRPVDGYMIDAKYVKDVDDDCKKNTWRTPETFQLQDEYDKNGKKKWSKKDILVGKDEDEMSDYRQAMEKHKQIRGLEIISNDKDSAAYWQTLMAMQSVKGTSRYVP</sequence>
<dbReference type="InterPro" id="IPR057746">
    <property type="entry name" value="CpnT-like_N"/>
</dbReference>
<organism evidence="4 5">
    <name type="scientific">Streptomyces graminearus</name>
    <dbReference type="NCBI Taxonomy" id="284030"/>
    <lineage>
        <taxon>Bacteria</taxon>
        <taxon>Bacillati</taxon>
        <taxon>Actinomycetota</taxon>
        <taxon>Actinomycetes</taxon>
        <taxon>Kitasatosporales</taxon>
        <taxon>Streptomycetaceae</taxon>
        <taxon>Streptomyces</taxon>
    </lineage>
</organism>
<dbReference type="Pfam" id="PF15646">
    <property type="entry name" value="Tox-REase-2"/>
    <property type="match status" value="1"/>
</dbReference>
<feature type="domain" description="Tox-REase-2" evidence="2">
    <location>
        <begin position="477"/>
        <end position="607"/>
    </location>
</feature>
<reference evidence="4 5" key="1">
    <citation type="journal article" date="2019" name="Int. J. Syst. Evol. Microbiol.">
        <title>The Global Catalogue of Microorganisms (GCM) 10K type strain sequencing project: providing services to taxonomists for standard genome sequencing and annotation.</title>
        <authorList>
            <consortium name="The Broad Institute Genomics Platform"/>
            <consortium name="The Broad Institute Genome Sequencing Center for Infectious Disease"/>
            <person name="Wu L."/>
            <person name="Ma J."/>
        </authorList>
    </citation>
    <scope>NUCLEOTIDE SEQUENCE [LARGE SCALE GENOMIC DNA]</scope>
    <source>
        <strain evidence="4 5">JCM 6923</strain>
    </source>
</reference>
<dbReference type="InterPro" id="IPR028906">
    <property type="entry name" value="Tox-REase-2_dom"/>
</dbReference>
<protein>
    <recommendedName>
        <fullName evidence="6">Tox-REase-2 domain-containing protein</fullName>
    </recommendedName>
</protein>
<evidence type="ECO:0008006" key="6">
    <source>
        <dbReference type="Google" id="ProtNLM"/>
    </source>
</evidence>
<dbReference type="Proteomes" id="UP001501721">
    <property type="component" value="Unassembled WGS sequence"/>
</dbReference>
<evidence type="ECO:0000313" key="4">
    <source>
        <dbReference type="EMBL" id="GAA2509971.1"/>
    </source>
</evidence>
<dbReference type="EMBL" id="BAAATL010000049">
    <property type="protein sequence ID" value="GAA2509971.1"/>
    <property type="molecule type" value="Genomic_DNA"/>
</dbReference>
<comment type="caution">
    <text evidence="4">The sequence shown here is derived from an EMBL/GenBank/DDBJ whole genome shotgun (WGS) entry which is preliminary data.</text>
</comment>
<accession>A0ABN3MW62</accession>
<proteinExistence type="predicted"/>
<feature type="region of interest" description="Disordered" evidence="1">
    <location>
        <begin position="36"/>
        <end position="72"/>
    </location>
</feature>
<evidence type="ECO:0000256" key="1">
    <source>
        <dbReference type="SAM" id="MobiDB-lite"/>
    </source>
</evidence>
<evidence type="ECO:0000259" key="2">
    <source>
        <dbReference type="Pfam" id="PF15646"/>
    </source>
</evidence>
<feature type="domain" description="Outer membrane channel protein CpnT-like N-terminal" evidence="3">
    <location>
        <begin position="227"/>
        <end position="326"/>
    </location>
</feature>
<evidence type="ECO:0000259" key="3">
    <source>
        <dbReference type="Pfam" id="PF25547"/>
    </source>
</evidence>